<feature type="compositionally biased region" description="Basic and acidic residues" evidence="1">
    <location>
        <begin position="39"/>
        <end position="50"/>
    </location>
</feature>
<evidence type="ECO:0000313" key="2">
    <source>
        <dbReference type="EMBL" id="KAA0704686.1"/>
    </source>
</evidence>
<gene>
    <name evidence="2" type="ORF">E1301_Tti000999</name>
</gene>
<name>A0A5A9N6W1_9TELE</name>
<evidence type="ECO:0000256" key="1">
    <source>
        <dbReference type="SAM" id="MobiDB-lite"/>
    </source>
</evidence>
<accession>A0A5A9N6W1</accession>
<reference evidence="2 3" key="1">
    <citation type="journal article" date="2019" name="Mol. Ecol. Resour.">
        <title>Chromosome-level genome assembly of Triplophysa tibetana, a fish adapted to the harsh high-altitude environment of the Tibetan Plateau.</title>
        <authorList>
            <person name="Yang X."/>
            <person name="Liu H."/>
            <person name="Ma Z."/>
            <person name="Zou Y."/>
            <person name="Zou M."/>
            <person name="Mao Y."/>
            <person name="Li X."/>
            <person name="Wang H."/>
            <person name="Chen T."/>
            <person name="Wang W."/>
            <person name="Yang R."/>
        </authorList>
    </citation>
    <scope>NUCLEOTIDE SEQUENCE [LARGE SCALE GENOMIC DNA]</scope>
    <source>
        <strain evidence="2">TTIB1903HZAU</strain>
        <tissue evidence="2">Muscle</tissue>
    </source>
</reference>
<feature type="compositionally biased region" description="Basic and acidic residues" evidence="1">
    <location>
        <begin position="15"/>
        <end position="30"/>
    </location>
</feature>
<comment type="caution">
    <text evidence="2">The sequence shown here is derived from an EMBL/GenBank/DDBJ whole genome shotgun (WGS) entry which is preliminary data.</text>
</comment>
<feature type="compositionally biased region" description="Basic and acidic residues" evidence="1">
    <location>
        <begin position="80"/>
        <end position="105"/>
    </location>
</feature>
<dbReference type="AlphaFoldDB" id="A0A5A9N6W1"/>
<evidence type="ECO:0000313" key="3">
    <source>
        <dbReference type="Proteomes" id="UP000324632"/>
    </source>
</evidence>
<organism evidence="2 3">
    <name type="scientific">Triplophysa tibetana</name>
    <dbReference type="NCBI Taxonomy" id="1572043"/>
    <lineage>
        <taxon>Eukaryota</taxon>
        <taxon>Metazoa</taxon>
        <taxon>Chordata</taxon>
        <taxon>Craniata</taxon>
        <taxon>Vertebrata</taxon>
        <taxon>Euteleostomi</taxon>
        <taxon>Actinopterygii</taxon>
        <taxon>Neopterygii</taxon>
        <taxon>Teleostei</taxon>
        <taxon>Ostariophysi</taxon>
        <taxon>Cypriniformes</taxon>
        <taxon>Nemacheilidae</taxon>
        <taxon>Triplophysa</taxon>
    </lineage>
</organism>
<protein>
    <submittedName>
        <fullName evidence="2">Uncharacterized protein</fullName>
    </submittedName>
</protein>
<sequence length="377" mass="42532">MKKRNKGFEGGSNEGKIERKKERKKEGVGRRKERKVRRKEGQKGKKERLKERKKGKERKGRRKERRKEGRRERKKGRKGWRVEGGKERLKERKEGLDGGKQEGRKDVDSEKMLWEHHVSTCDDREQLSGIKNRAEGSEEKAWCAPLSSGGQPNRELLVQHVKPAAARGGGEGSPGTLQKGKKNFLCEMNPEQVCRMTTIDCPFPQLKCSGNKQTSAHSPESSNELLLLKNSDVIGPQAARNEVQLMPAGHSQSERFGHLIRRRVLHRCRITLATTAVSVSLTKSSDAAVWVYGHLDAGLMMSAVQPGWGQVVRERQVRRDYSVHQELGQQPSKLSKPPGLVLPGIRGISNSCKHSRLKNQERETRRVPVLHLGIISA</sequence>
<dbReference type="EMBL" id="SOYY01000022">
    <property type="protein sequence ID" value="KAA0704686.1"/>
    <property type="molecule type" value="Genomic_DNA"/>
</dbReference>
<keyword evidence="3" id="KW-1185">Reference proteome</keyword>
<proteinExistence type="predicted"/>
<dbReference type="Proteomes" id="UP000324632">
    <property type="component" value="Chromosome 22"/>
</dbReference>
<feature type="region of interest" description="Disordered" evidence="1">
    <location>
        <begin position="1"/>
        <end position="105"/>
    </location>
</feature>
<feature type="compositionally biased region" description="Basic residues" evidence="1">
    <location>
        <begin position="51"/>
        <end position="65"/>
    </location>
</feature>